<dbReference type="InterPro" id="IPR013918">
    <property type="entry name" value="Nucleotide_exch_fac_Fes1"/>
</dbReference>
<evidence type="ECO:0000256" key="2">
    <source>
        <dbReference type="SAM" id="MobiDB-lite"/>
    </source>
</evidence>
<dbReference type="STRING" id="983506.L8WL05"/>
<keyword evidence="5" id="KW-1185">Reference proteome</keyword>
<name>L8WL05_THACA</name>
<dbReference type="OrthoDB" id="10250458at2759"/>
<organism evidence="4 5">
    <name type="scientific">Thanatephorus cucumeris (strain AG1-IA)</name>
    <name type="common">Rice sheath blight fungus</name>
    <name type="synonym">Rhizoctonia solani</name>
    <dbReference type="NCBI Taxonomy" id="983506"/>
    <lineage>
        <taxon>Eukaryota</taxon>
        <taxon>Fungi</taxon>
        <taxon>Dikarya</taxon>
        <taxon>Basidiomycota</taxon>
        <taxon>Agaricomycotina</taxon>
        <taxon>Agaricomycetes</taxon>
        <taxon>Cantharellales</taxon>
        <taxon>Ceratobasidiaceae</taxon>
        <taxon>Rhizoctonia</taxon>
        <taxon>Rhizoctonia solani AG-1</taxon>
    </lineage>
</organism>
<feature type="region of interest" description="Disordered" evidence="2">
    <location>
        <begin position="1"/>
        <end position="24"/>
    </location>
</feature>
<dbReference type="HOGENOM" id="CLU_1897622_0_0_1"/>
<evidence type="ECO:0000313" key="5">
    <source>
        <dbReference type="Proteomes" id="UP000011668"/>
    </source>
</evidence>
<evidence type="ECO:0000313" key="4">
    <source>
        <dbReference type="EMBL" id="ELU37498.1"/>
    </source>
</evidence>
<evidence type="ECO:0000259" key="3">
    <source>
        <dbReference type="Pfam" id="PF08609"/>
    </source>
</evidence>
<proteinExistence type="inferred from homology"/>
<accession>L8WL05</accession>
<dbReference type="Pfam" id="PF08609">
    <property type="entry name" value="Fes1"/>
    <property type="match status" value="1"/>
</dbReference>
<evidence type="ECO:0000256" key="1">
    <source>
        <dbReference type="ARBA" id="ARBA00011045"/>
    </source>
</evidence>
<reference evidence="4 5" key="1">
    <citation type="journal article" date="2013" name="Nat. Commun.">
        <title>The evolution and pathogenic mechanisms of the rice sheath blight pathogen.</title>
        <authorList>
            <person name="Zheng A."/>
            <person name="Lin R."/>
            <person name="Xu L."/>
            <person name="Qin P."/>
            <person name="Tang C."/>
            <person name="Ai P."/>
            <person name="Zhang D."/>
            <person name="Liu Y."/>
            <person name="Sun Z."/>
            <person name="Feng H."/>
            <person name="Wang Y."/>
            <person name="Chen Y."/>
            <person name="Liang X."/>
            <person name="Fu R."/>
            <person name="Li Q."/>
            <person name="Zhang J."/>
            <person name="Yu X."/>
            <person name="Xie Z."/>
            <person name="Ding L."/>
            <person name="Guan P."/>
            <person name="Tang J."/>
            <person name="Liang Y."/>
            <person name="Wang S."/>
            <person name="Deng Q."/>
            <person name="Li S."/>
            <person name="Zhu J."/>
            <person name="Wang L."/>
            <person name="Liu H."/>
            <person name="Li P."/>
        </authorList>
    </citation>
    <scope>NUCLEOTIDE SEQUENCE [LARGE SCALE GENOMIC DNA]</scope>
    <source>
        <strain evidence="5">AG-1 IA</strain>
    </source>
</reference>
<dbReference type="Gene3D" id="1.25.10.10">
    <property type="entry name" value="Leucine-rich Repeat Variant"/>
    <property type="match status" value="1"/>
</dbReference>
<dbReference type="Proteomes" id="UP000011668">
    <property type="component" value="Unassembled WGS sequence"/>
</dbReference>
<comment type="caution">
    <text evidence="4">The sequence shown here is derived from an EMBL/GenBank/DDBJ whole genome shotgun (WGS) entry which is preliminary data.</text>
</comment>
<sequence>MESLLKWSLENTPTDEPVVRPTAERMKELDPEIIDMILGKSDAVVMKEKLAIARDESREEDERVEALDDFEMLVEQIDNANSEFNGTAFQLFINERMHRPGESQNVGALDRAYTLTRSRRTAACDMDCRYGGSK</sequence>
<feature type="domain" description="Nucleotide exchange factor Fes1" evidence="3">
    <location>
        <begin position="1"/>
        <end position="81"/>
    </location>
</feature>
<protein>
    <submittedName>
        <fullName evidence="4">Fes1 domain-containing protein</fullName>
    </submittedName>
</protein>
<dbReference type="InterPro" id="IPR011989">
    <property type="entry name" value="ARM-like"/>
</dbReference>
<dbReference type="AlphaFoldDB" id="L8WL05"/>
<gene>
    <name evidence="4" type="ORF">AG1IA_08469</name>
</gene>
<comment type="similarity">
    <text evidence="1">Belongs to the FES1 family.</text>
</comment>
<dbReference type="EMBL" id="AFRT01002594">
    <property type="protein sequence ID" value="ELU37498.1"/>
    <property type="molecule type" value="Genomic_DNA"/>
</dbReference>